<dbReference type="GO" id="GO:0097173">
    <property type="term" value="P:N-acetylmuramic acid catabolic process"/>
    <property type="evidence" value="ECO:0007669"/>
    <property type="project" value="UniProtKB-UniPathway"/>
</dbReference>
<name>A0A3D9V4S6_THECX</name>
<dbReference type="Pfam" id="PF20741">
    <property type="entry name" value="GKRP-like_C"/>
    <property type="match status" value="1"/>
</dbReference>
<reference evidence="14 15" key="1">
    <citation type="submission" date="2018-08" db="EMBL/GenBank/DDBJ databases">
        <title>Sequencing the genomes of 1000 actinobacteria strains.</title>
        <authorList>
            <person name="Klenk H.-P."/>
        </authorList>
    </citation>
    <scope>NUCLEOTIDE SEQUENCE [LARGE SCALE GENOMIC DNA]</scope>
    <source>
        <strain evidence="14 15">DSM 22891</strain>
    </source>
</reference>
<dbReference type="EC" id="4.2.1.126" evidence="8 12"/>
<protein>
    <recommendedName>
        <fullName evidence="9 12">N-acetylmuramic acid 6-phosphate etherase</fullName>
        <shortName evidence="12">MurNAc-6-P etherase</shortName>
        <ecNumber evidence="8 12">4.2.1.126</ecNumber>
    </recommendedName>
    <alternativeName>
        <fullName evidence="11 12">N-acetylmuramic acid 6-phosphate hydrolase</fullName>
    </alternativeName>
    <alternativeName>
        <fullName evidence="10 12">N-acetylmuramic acid 6-phosphate lyase</fullName>
    </alternativeName>
</protein>
<dbReference type="GO" id="GO:0009254">
    <property type="term" value="P:peptidoglycan turnover"/>
    <property type="evidence" value="ECO:0007669"/>
    <property type="project" value="TreeGrafter"/>
</dbReference>
<dbReference type="HAMAP" id="MF_00068">
    <property type="entry name" value="MurQ"/>
    <property type="match status" value="1"/>
</dbReference>
<evidence type="ECO:0000256" key="11">
    <source>
        <dbReference type="ARBA" id="ARBA00084049"/>
    </source>
</evidence>
<dbReference type="FunFam" id="1.10.8.1080:FF:000001">
    <property type="entry name" value="N-acetylmuramic acid 6-phosphate etherase"/>
    <property type="match status" value="1"/>
</dbReference>
<evidence type="ECO:0000313" key="14">
    <source>
        <dbReference type="EMBL" id="REF36366.1"/>
    </source>
</evidence>
<comment type="pathway">
    <text evidence="6">Cell wall biogenesis.</text>
</comment>
<dbReference type="Gene3D" id="3.40.50.10490">
    <property type="entry name" value="Glucose-6-phosphate isomerase like protein, domain 1"/>
    <property type="match status" value="1"/>
</dbReference>
<comment type="function">
    <text evidence="12">Specifically catalyzes the cleavage of the D-lactyl ether substituent of MurNAc 6-phosphate, producing GlcNAc 6-phosphate and D-lactate.</text>
</comment>
<dbReference type="InterPro" id="IPR001347">
    <property type="entry name" value="SIS_dom"/>
</dbReference>
<dbReference type="NCBIfam" id="NF009222">
    <property type="entry name" value="PRK12570.1"/>
    <property type="match status" value="1"/>
</dbReference>
<evidence type="ECO:0000256" key="6">
    <source>
        <dbReference type="ARBA" id="ARBA00060672"/>
    </source>
</evidence>
<dbReference type="CDD" id="cd05007">
    <property type="entry name" value="SIS_Etherase"/>
    <property type="match status" value="1"/>
</dbReference>
<dbReference type="Pfam" id="PF22645">
    <property type="entry name" value="GKRP_SIS_N"/>
    <property type="match status" value="1"/>
</dbReference>
<gene>
    <name evidence="12" type="primary">murQ</name>
    <name evidence="14" type="ORF">DFJ64_1773</name>
</gene>
<dbReference type="RefSeq" id="WP_115850018.1">
    <property type="nucleotide sequence ID" value="NZ_QTUC01000001.1"/>
</dbReference>
<dbReference type="GO" id="GO:0046348">
    <property type="term" value="P:amino sugar catabolic process"/>
    <property type="evidence" value="ECO:0007669"/>
    <property type="project" value="InterPro"/>
</dbReference>
<dbReference type="InterPro" id="IPR040190">
    <property type="entry name" value="MURQ/GCKR"/>
</dbReference>
<evidence type="ECO:0000256" key="12">
    <source>
        <dbReference type="HAMAP-Rule" id="MF_00068"/>
    </source>
</evidence>
<feature type="domain" description="SIS" evidence="13">
    <location>
        <begin position="60"/>
        <end position="223"/>
    </location>
</feature>
<comment type="catalytic activity">
    <reaction evidence="4 12">
        <text>N-acetyl-D-muramate 6-phosphate + H2O = N-acetyl-D-glucosamine 6-phosphate + (R)-lactate</text>
        <dbReference type="Rhea" id="RHEA:26410"/>
        <dbReference type="ChEBI" id="CHEBI:15377"/>
        <dbReference type="ChEBI" id="CHEBI:16004"/>
        <dbReference type="ChEBI" id="CHEBI:57513"/>
        <dbReference type="ChEBI" id="CHEBI:58722"/>
        <dbReference type="EC" id="4.2.1.126"/>
    </reaction>
</comment>
<proteinExistence type="inferred from homology"/>
<comment type="similarity">
    <text evidence="7 12">Belongs to the GCKR-like family. MurNAc-6-P etherase subfamily.</text>
</comment>
<dbReference type="InterPro" id="IPR046348">
    <property type="entry name" value="SIS_dom_sf"/>
</dbReference>
<dbReference type="InterPro" id="IPR005488">
    <property type="entry name" value="Etherase_MurQ"/>
</dbReference>
<evidence type="ECO:0000313" key="15">
    <source>
        <dbReference type="Proteomes" id="UP000256485"/>
    </source>
</evidence>
<dbReference type="PANTHER" id="PTHR10088">
    <property type="entry name" value="GLUCOKINASE REGULATORY PROTEIN"/>
    <property type="match status" value="1"/>
</dbReference>
<keyword evidence="2 12" id="KW-0456">Lyase</keyword>
<dbReference type="GO" id="GO:0016835">
    <property type="term" value="F:carbon-oxygen lyase activity"/>
    <property type="evidence" value="ECO:0007669"/>
    <property type="project" value="UniProtKB-UniRule"/>
</dbReference>
<dbReference type="OrthoDB" id="9813395at2"/>
<comment type="pathway">
    <text evidence="12">Amino-sugar metabolism; N-acetylmuramate degradation.</text>
</comment>
<comment type="pathway">
    <text evidence="5">Amino-sugar metabolism; 1,6-anhydro-N-acetylmuramate degradation.</text>
</comment>
<organism evidence="14 15">
    <name type="scientific">Thermasporomyces composti</name>
    <dbReference type="NCBI Taxonomy" id="696763"/>
    <lineage>
        <taxon>Bacteria</taxon>
        <taxon>Bacillati</taxon>
        <taxon>Actinomycetota</taxon>
        <taxon>Actinomycetes</taxon>
        <taxon>Propionibacteriales</taxon>
        <taxon>Nocardioidaceae</taxon>
        <taxon>Thermasporomyces</taxon>
    </lineage>
</organism>
<evidence type="ECO:0000256" key="2">
    <source>
        <dbReference type="ARBA" id="ARBA00023239"/>
    </source>
</evidence>
<evidence type="ECO:0000256" key="3">
    <source>
        <dbReference type="ARBA" id="ARBA00023277"/>
    </source>
</evidence>
<dbReference type="Gene3D" id="1.10.8.1080">
    <property type="match status" value="1"/>
</dbReference>
<dbReference type="FunFam" id="3.40.50.10490:FF:000014">
    <property type="entry name" value="N-acetylmuramic acid 6-phosphate etherase"/>
    <property type="match status" value="1"/>
</dbReference>
<comment type="caution">
    <text evidence="14">The sequence shown here is derived from an EMBL/GenBank/DDBJ whole genome shotgun (WGS) entry which is preliminary data.</text>
</comment>
<keyword evidence="15" id="KW-1185">Reference proteome</keyword>
<accession>A0A3D9V4S6</accession>
<dbReference type="EMBL" id="QTUC01000001">
    <property type="protein sequence ID" value="REF36366.1"/>
    <property type="molecule type" value="Genomic_DNA"/>
</dbReference>
<evidence type="ECO:0000256" key="10">
    <source>
        <dbReference type="ARBA" id="ARBA00077905"/>
    </source>
</evidence>
<comment type="subunit">
    <text evidence="1 12">Homodimer.</text>
</comment>
<sequence length="310" mass="32084">MSEAHSPFAALVTEQADPRYGDIDQLSTLELAQRMNAADAEVPHAVRRALPAISAAIDAIVPLLASGGRLVYVGAGTSGRIAVLDAAECPPTFNTPPEQVQAIIAGGPVAVTGAVEGAEDDRPGGAQAVAERGIGKGDAVVGVAASGRTPFVLGAVEEGRRRGALTVGVSCNADTQLSAMVDYPIEVPVGPEILAGSTRLRAGTAQKLVLNMISTISMVRLGKTYGNLMVDLRVVNDKLVDRAVRIVRQITGVDREVARRTLEAADRDVKTAVLMLERGVDAPTARAMLAGAGGRLADALRSDDVGNPRS</sequence>
<dbReference type="GO" id="GO:0016803">
    <property type="term" value="F:ether hydrolase activity"/>
    <property type="evidence" value="ECO:0007669"/>
    <property type="project" value="TreeGrafter"/>
</dbReference>
<evidence type="ECO:0000256" key="9">
    <source>
        <dbReference type="ARBA" id="ARBA00070061"/>
    </source>
</evidence>
<dbReference type="AlphaFoldDB" id="A0A3D9V4S6"/>
<evidence type="ECO:0000256" key="5">
    <source>
        <dbReference type="ARBA" id="ARBA00060595"/>
    </source>
</evidence>
<evidence type="ECO:0000256" key="8">
    <source>
        <dbReference type="ARBA" id="ARBA00067056"/>
    </source>
</evidence>
<comment type="miscellaneous">
    <text evidence="12">A lyase-type mechanism (elimination/hydration) is suggested for the cleavage of the lactyl ether bond of MurNAc 6-phosphate, with the formation of an alpha,beta-unsaturated aldehyde intermediate with (E)-stereochemistry, followed by the syn addition of water to give product.</text>
</comment>
<evidence type="ECO:0000256" key="1">
    <source>
        <dbReference type="ARBA" id="ARBA00011738"/>
    </source>
</evidence>
<dbReference type="NCBIfam" id="TIGR00274">
    <property type="entry name" value="N-acetylmuramic acid 6-phosphate etherase"/>
    <property type="match status" value="1"/>
</dbReference>
<feature type="active site" evidence="12">
    <location>
        <position position="119"/>
    </location>
</feature>
<dbReference type="NCBIfam" id="NF003915">
    <property type="entry name" value="PRK05441.1"/>
    <property type="match status" value="1"/>
</dbReference>
<feature type="active site" description="Proton donor" evidence="12">
    <location>
        <position position="88"/>
    </location>
</feature>
<keyword evidence="3 12" id="KW-0119">Carbohydrate metabolism</keyword>
<dbReference type="SUPFAM" id="SSF53697">
    <property type="entry name" value="SIS domain"/>
    <property type="match status" value="1"/>
</dbReference>
<evidence type="ECO:0000256" key="4">
    <source>
        <dbReference type="ARBA" id="ARBA00051747"/>
    </source>
</evidence>
<dbReference type="UniPathway" id="UPA00342"/>
<dbReference type="Proteomes" id="UP000256485">
    <property type="component" value="Unassembled WGS sequence"/>
</dbReference>
<dbReference type="GO" id="GO:0097367">
    <property type="term" value="F:carbohydrate derivative binding"/>
    <property type="evidence" value="ECO:0007669"/>
    <property type="project" value="InterPro"/>
</dbReference>
<evidence type="ECO:0000259" key="13">
    <source>
        <dbReference type="PROSITE" id="PS51464"/>
    </source>
</evidence>
<dbReference type="PANTHER" id="PTHR10088:SF4">
    <property type="entry name" value="GLUCOKINASE REGULATORY PROTEIN"/>
    <property type="match status" value="1"/>
</dbReference>
<evidence type="ECO:0000256" key="7">
    <source>
        <dbReference type="ARBA" id="ARBA00061234"/>
    </source>
</evidence>
<dbReference type="PROSITE" id="PS51464">
    <property type="entry name" value="SIS"/>
    <property type="match status" value="1"/>
</dbReference>